<dbReference type="PANTHER" id="PTHR11783">
    <property type="entry name" value="SULFOTRANSFERASE SULT"/>
    <property type="match status" value="1"/>
</dbReference>
<reference evidence="5" key="1">
    <citation type="submission" date="2017-05" db="EMBL/GenBank/DDBJ databases">
        <authorList>
            <person name="Rodrigo-Torres L."/>
            <person name="Arahal R. D."/>
            <person name="Lucena T."/>
        </authorList>
    </citation>
    <scope>NUCLEOTIDE SEQUENCE [LARGE SCALE GENOMIC DNA]</scope>
    <source>
        <strain evidence="5">CECT 8649</strain>
    </source>
</reference>
<dbReference type="GO" id="GO:0008146">
    <property type="term" value="F:sulfotransferase activity"/>
    <property type="evidence" value="ECO:0007669"/>
    <property type="project" value="InterPro"/>
</dbReference>
<comment type="similarity">
    <text evidence="1">Belongs to the sulfotransferase 1 family.</text>
</comment>
<evidence type="ECO:0000313" key="4">
    <source>
        <dbReference type="EMBL" id="SMX27031.1"/>
    </source>
</evidence>
<protein>
    <submittedName>
        <fullName evidence="4">Glycolipid sulfotransferase</fullName>
        <ecNumber evidence="4">2.8.2.-</ecNumber>
    </submittedName>
</protein>
<keyword evidence="2 4" id="KW-0808">Transferase</keyword>
<evidence type="ECO:0000259" key="3">
    <source>
        <dbReference type="Pfam" id="PF00685"/>
    </source>
</evidence>
<dbReference type="EMBL" id="FXXP01000001">
    <property type="protein sequence ID" value="SMX27031.1"/>
    <property type="molecule type" value="Genomic_DNA"/>
</dbReference>
<evidence type="ECO:0000256" key="1">
    <source>
        <dbReference type="ARBA" id="ARBA00005771"/>
    </source>
</evidence>
<gene>
    <name evidence="4" type="ORF">TRP8649_01133</name>
</gene>
<dbReference type="SUPFAM" id="SSF52540">
    <property type="entry name" value="P-loop containing nucleoside triphosphate hydrolases"/>
    <property type="match status" value="1"/>
</dbReference>
<feature type="domain" description="Sulfotransferase" evidence="3">
    <location>
        <begin position="1"/>
        <end position="196"/>
    </location>
</feature>
<dbReference type="AlphaFoldDB" id="A0A238J8I6"/>
<evidence type="ECO:0000256" key="2">
    <source>
        <dbReference type="ARBA" id="ARBA00022679"/>
    </source>
</evidence>
<proteinExistence type="inferred from homology"/>
<accession>A0A238J8I6</accession>
<dbReference type="Proteomes" id="UP000225972">
    <property type="component" value="Unassembled WGS sequence"/>
</dbReference>
<keyword evidence="5" id="KW-1185">Reference proteome</keyword>
<name>A0A238J8I6_9RHOB</name>
<dbReference type="Gene3D" id="3.40.50.300">
    <property type="entry name" value="P-loop containing nucleotide triphosphate hydrolases"/>
    <property type="match status" value="1"/>
</dbReference>
<dbReference type="EC" id="2.8.2.-" evidence="4"/>
<dbReference type="Pfam" id="PF00685">
    <property type="entry name" value="Sulfotransfer_1"/>
    <property type="match status" value="1"/>
</dbReference>
<organism evidence="4 5">
    <name type="scientific">Pelagimonas phthalicica</name>
    <dbReference type="NCBI Taxonomy" id="1037362"/>
    <lineage>
        <taxon>Bacteria</taxon>
        <taxon>Pseudomonadati</taxon>
        <taxon>Pseudomonadota</taxon>
        <taxon>Alphaproteobacteria</taxon>
        <taxon>Rhodobacterales</taxon>
        <taxon>Roseobacteraceae</taxon>
        <taxon>Pelagimonas</taxon>
    </lineage>
</organism>
<dbReference type="InterPro" id="IPR000863">
    <property type="entry name" value="Sulfotransferase_dom"/>
</dbReference>
<evidence type="ECO:0000313" key="5">
    <source>
        <dbReference type="Proteomes" id="UP000225972"/>
    </source>
</evidence>
<sequence>MPQRRSLKSHTPLDGLPLDDSAHYVCVFRHPLDAHFSFRKHVGNVPFPVFDPWYPADDQAGATFQHFLTGDAQGDQCDAMPLSLILRHFMAAKAVADRPNVSLFHYADMKRDLPGSFEQVARLLGVRHAPQVMDQLIQAADFDNMKQNADRFCPSGGKGFFKSDSDFFDSGSSGKWQGQLSEKELADYDAILDAVLSLKDRRWLEFGSACDLNCS</sequence>
<dbReference type="InterPro" id="IPR027417">
    <property type="entry name" value="P-loop_NTPase"/>
</dbReference>